<accession>G4P0L7</accession>
<keyword evidence="2" id="KW-1185">Reference proteome</keyword>
<sequence length="38" mass="4425">MDTKKHHARGMAFKIVDKILKRFIVLGFCHPFSVIENP</sequence>
<name>G4P0L7_BACS4</name>
<evidence type="ECO:0000313" key="2">
    <source>
        <dbReference type="Proteomes" id="UP000002651"/>
    </source>
</evidence>
<protein>
    <submittedName>
        <fullName evidence="1">Uncharacterized protein</fullName>
    </submittedName>
</protein>
<gene>
    <name evidence="1" type="ordered locus">GYO_3620</name>
</gene>
<dbReference type="STRING" id="1052585.GYO_3620"/>
<dbReference type="EMBL" id="CP002905">
    <property type="protein sequence ID" value="AEP88196.1"/>
    <property type="molecule type" value="Genomic_DNA"/>
</dbReference>
<evidence type="ECO:0000313" key="1">
    <source>
        <dbReference type="EMBL" id="AEP88196.1"/>
    </source>
</evidence>
<dbReference type="Proteomes" id="UP000002651">
    <property type="component" value="Chromosome"/>
</dbReference>
<dbReference type="KEGG" id="bst:GYO_3620"/>
<reference evidence="1 2" key="1">
    <citation type="journal article" date="2012" name="J. Bacteriol.">
        <title>Whole-genome sequences of Bacillus subtilis and close relatives.</title>
        <authorList>
            <person name="Earl A.M."/>
            <person name="Eppinger M."/>
            <person name="Fricke W.F."/>
            <person name="Rosovitz M.J."/>
            <person name="Rasko D.A."/>
            <person name="Daugherty S."/>
            <person name="Losick R."/>
            <person name="Kolter R."/>
            <person name="Ravel J."/>
        </authorList>
    </citation>
    <scope>NUCLEOTIDE SEQUENCE [LARGE SCALE GENOMIC DNA]</scope>
    <source>
        <strain evidence="2">DSM 15029 / JCM 12233 / NBRC 101239 / NRRL B-23049 / TU-B-10</strain>
    </source>
</reference>
<dbReference type="HOGENOM" id="CLU_3324686_0_0_9"/>
<organism evidence="1 2">
    <name type="scientific">Bacillus spizizenii (strain DSM 15029 / JCM 12233 / NBRC 101239 / NRRL B-23049 / TU-B-10)</name>
    <name type="common">Bacillus subtilis subsp. spizizenii</name>
    <dbReference type="NCBI Taxonomy" id="1052585"/>
    <lineage>
        <taxon>Bacteria</taxon>
        <taxon>Bacillati</taxon>
        <taxon>Bacillota</taxon>
        <taxon>Bacilli</taxon>
        <taxon>Bacillales</taxon>
        <taxon>Bacillaceae</taxon>
        <taxon>Bacillus</taxon>
    </lineage>
</organism>
<dbReference type="AlphaFoldDB" id="G4P0L7"/>
<proteinExistence type="predicted"/>